<keyword evidence="5" id="KW-0732">Signal</keyword>
<evidence type="ECO:0000313" key="8">
    <source>
        <dbReference type="Proteomes" id="UP000235916"/>
    </source>
</evidence>
<evidence type="ECO:0000259" key="6">
    <source>
        <dbReference type="PROSITE" id="PS52015"/>
    </source>
</evidence>
<dbReference type="EMBL" id="POSP01000001">
    <property type="protein sequence ID" value="PND40349.1"/>
    <property type="molecule type" value="Genomic_DNA"/>
</dbReference>
<evidence type="ECO:0000313" key="7">
    <source>
        <dbReference type="EMBL" id="PND40349.1"/>
    </source>
</evidence>
<evidence type="ECO:0000256" key="1">
    <source>
        <dbReference type="ARBA" id="ARBA00004167"/>
    </source>
</evidence>
<proteinExistence type="predicted"/>
<dbReference type="GO" id="GO:0055085">
    <property type="term" value="P:transmembrane transport"/>
    <property type="evidence" value="ECO:0007669"/>
    <property type="project" value="InterPro"/>
</dbReference>
<evidence type="ECO:0000256" key="2">
    <source>
        <dbReference type="ARBA" id="ARBA00022692"/>
    </source>
</evidence>
<dbReference type="InterPro" id="IPR037682">
    <property type="entry name" value="TonB_C"/>
</dbReference>
<keyword evidence="3" id="KW-1133">Transmembrane helix</keyword>
<dbReference type="GO" id="GO:0016020">
    <property type="term" value="C:membrane"/>
    <property type="evidence" value="ECO:0007669"/>
    <property type="project" value="UniProtKB-SubCell"/>
</dbReference>
<dbReference type="OrthoDB" id="9182849at2"/>
<keyword evidence="4" id="KW-0472">Membrane</keyword>
<feature type="domain" description="TonB C-terminal" evidence="6">
    <location>
        <begin position="29"/>
        <end position="116"/>
    </location>
</feature>
<comment type="caution">
    <text evidence="7">The sequence shown here is derived from an EMBL/GenBank/DDBJ whole genome shotgun (WGS) entry which is preliminary data.</text>
</comment>
<protein>
    <recommendedName>
        <fullName evidence="6">TonB C-terminal domain-containing protein</fullName>
    </recommendedName>
</protein>
<dbReference type="SUPFAM" id="SSF74653">
    <property type="entry name" value="TolA/TonB C-terminal domain"/>
    <property type="match status" value="1"/>
</dbReference>
<gene>
    <name evidence="7" type="ORF">C1O66_02940</name>
</gene>
<name>A0A2N8L3S7_9BURK</name>
<dbReference type="InterPro" id="IPR006260">
    <property type="entry name" value="TonB/TolA_C"/>
</dbReference>
<keyword evidence="2" id="KW-0812">Transmembrane</keyword>
<feature type="chain" id="PRO_5014802452" description="TonB C-terminal domain-containing protein" evidence="5">
    <location>
        <begin position="33"/>
        <end position="116"/>
    </location>
</feature>
<feature type="signal peptide" evidence="5">
    <location>
        <begin position="1"/>
        <end position="32"/>
    </location>
</feature>
<dbReference type="Gene3D" id="3.30.2420.10">
    <property type="entry name" value="TonB"/>
    <property type="match status" value="1"/>
</dbReference>
<evidence type="ECO:0000256" key="5">
    <source>
        <dbReference type="SAM" id="SignalP"/>
    </source>
</evidence>
<keyword evidence="8" id="KW-1185">Reference proteome</keyword>
<organism evidence="7 8">
    <name type="scientific">Kinneretia aquatilis</name>
    <dbReference type="NCBI Taxonomy" id="2070761"/>
    <lineage>
        <taxon>Bacteria</taxon>
        <taxon>Pseudomonadati</taxon>
        <taxon>Pseudomonadota</taxon>
        <taxon>Betaproteobacteria</taxon>
        <taxon>Burkholderiales</taxon>
        <taxon>Sphaerotilaceae</taxon>
        <taxon>Roseateles</taxon>
    </lineage>
</organism>
<comment type="subcellular location">
    <subcellularLocation>
        <location evidence="1">Membrane</location>
        <topology evidence="1">Single-pass membrane protein</topology>
    </subcellularLocation>
</comment>
<sequence length="116" mass="12545">MTPSNRPTLLTQMLRASAGLLGALLIATSATASPKVLKKVPPEFPAAATKKNIKTGSVKAKMNIGPDGKVIDVQILESEPPRIFDRAVTEALMEWRFEGNGEKQSHEVKLVFSSED</sequence>
<dbReference type="Pfam" id="PF03544">
    <property type="entry name" value="TonB_C"/>
    <property type="match status" value="1"/>
</dbReference>
<evidence type="ECO:0000256" key="3">
    <source>
        <dbReference type="ARBA" id="ARBA00022989"/>
    </source>
</evidence>
<dbReference type="PROSITE" id="PS52015">
    <property type="entry name" value="TONB_CTD"/>
    <property type="match status" value="1"/>
</dbReference>
<evidence type="ECO:0000256" key="4">
    <source>
        <dbReference type="ARBA" id="ARBA00023136"/>
    </source>
</evidence>
<accession>A0A2N8L3S7</accession>
<dbReference type="NCBIfam" id="TIGR01352">
    <property type="entry name" value="tonB_Cterm"/>
    <property type="match status" value="1"/>
</dbReference>
<dbReference type="Proteomes" id="UP000235916">
    <property type="component" value="Unassembled WGS sequence"/>
</dbReference>
<dbReference type="AlphaFoldDB" id="A0A2N8L3S7"/>
<dbReference type="RefSeq" id="WP_102766484.1">
    <property type="nucleotide sequence ID" value="NZ_POSP01000001.1"/>
</dbReference>
<reference evidence="7 8" key="1">
    <citation type="submission" date="2018-01" db="EMBL/GenBank/DDBJ databases">
        <title>Draft genome sequence of Paucibacter aquatile CR182 isolated from freshwater of the Nakdong River.</title>
        <authorList>
            <person name="Choi A."/>
            <person name="Chung E.J."/>
        </authorList>
    </citation>
    <scope>NUCLEOTIDE SEQUENCE [LARGE SCALE GENOMIC DNA]</scope>
    <source>
        <strain evidence="7 8">CR182</strain>
    </source>
</reference>